<evidence type="ECO:0000256" key="2">
    <source>
        <dbReference type="ARBA" id="ARBA00022692"/>
    </source>
</evidence>
<feature type="signal peptide" evidence="6">
    <location>
        <begin position="1"/>
        <end position="22"/>
    </location>
</feature>
<organism evidence="9 10">
    <name type="scientific">Popillia japonica</name>
    <name type="common">Japanese beetle</name>
    <dbReference type="NCBI Taxonomy" id="7064"/>
    <lineage>
        <taxon>Eukaryota</taxon>
        <taxon>Metazoa</taxon>
        <taxon>Ecdysozoa</taxon>
        <taxon>Arthropoda</taxon>
        <taxon>Hexapoda</taxon>
        <taxon>Insecta</taxon>
        <taxon>Pterygota</taxon>
        <taxon>Neoptera</taxon>
        <taxon>Endopterygota</taxon>
        <taxon>Coleoptera</taxon>
        <taxon>Polyphaga</taxon>
        <taxon>Scarabaeiformia</taxon>
        <taxon>Scarabaeidae</taxon>
        <taxon>Rutelinae</taxon>
        <taxon>Popillia</taxon>
    </lineage>
</organism>
<feature type="chain" id="PRO_5043754969" evidence="6">
    <location>
        <begin position="23"/>
        <end position="464"/>
    </location>
</feature>
<dbReference type="Gene3D" id="2.70.170.10">
    <property type="entry name" value="Neurotransmitter-gated ion-channel ligand-binding domain"/>
    <property type="match status" value="1"/>
</dbReference>
<dbReference type="CDD" id="cd19051">
    <property type="entry name" value="LGIC_TM_cation"/>
    <property type="match status" value="1"/>
</dbReference>
<evidence type="ECO:0000313" key="9">
    <source>
        <dbReference type="EMBL" id="KAK9730025.1"/>
    </source>
</evidence>
<keyword evidence="3 5" id="KW-1133">Transmembrane helix</keyword>
<dbReference type="EMBL" id="JASPKY010000154">
    <property type="protein sequence ID" value="KAK9730025.1"/>
    <property type="molecule type" value="Genomic_DNA"/>
</dbReference>
<evidence type="ECO:0000313" key="10">
    <source>
        <dbReference type="Proteomes" id="UP001458880"/>
    </source>
</evidence>
<reference evidence="9 10" key="1">
    <citation type="journal article" date="2024" name="BMC Genomics">
        <title>De novo assembly and annotation of Popillia japonica's genome with initial clues to its potential as an invasive pest.</title>
        <authorList>
            <person name="Cucini C."/>
            <person name="Boschi S."/>
            <person name="Funari R."/>
            <person name="Cardaioli E."/>
            <person name="Iannotti N."/>
            <person name="Marturano G."/>
            <person name="Paoli F."/>
            <person name="Bruttini M."/>
            <person name="Carapelli A."/>
            <person name="Frati F."/>
            <person name="Nardi F."/>
        </authorList>
    </citation>
    <scope>NUCLEOTIDE SEQUENCE [LARGE SCALE GENOMIC DNA]</scope>
    <source>
        <strain evidence="9">DMR45628</strain>
    </source>
</reference>
<evidence type="ECO:0000256" key="4">
    <source>
        <dbReference type="ARBA" id="ARBA00023136"/>
    </source>
</evidence>
<dbReference type="PRINTS" id="PR00252">
    <property type="entry name" value="NRIONCHANNEL"/>
</dbReference>
<dbReference type="Pfam" id="PF02931">
    <property type="entry name" value="Neur_chan_LBD"/>
    <property type="match status" value="1"/>
</dbReference>
<comment type="caution">
    <text evidence="9">The sequence shown here is derived from an EMBL/GenBank/DDBJ whole genome shotgun (WGS) entry which is preliminary data.</text>
</comment>
<dbReference type="InterPro" id="IPR006029">
    <property type="entry name" value="Neurotrans-gated_channel_TM"/>
</dbReference>
<keyword evidence="2 5" id="KW-0812">Transmembrane</keyword>
<keyword evidence="10" id="KW-1185">Reference proteome</keyword>
<keyword evidence="6" id="KW-0732">Signal</keyword>
<dbReference type="InterPro" id="IPR038050">
    <property type="entry name" value="Neuro_actylchol_rec"/>
</dbReference>
<feature type="transmembrane region" description="Helical" evidence="5">
    <location>
        <begin position="317"/>
        <end position="342"/>
    </location>
</feature>
<name>A0AAW1L5D2_POPJA</name>
<dbReference type="InterPro" id="IPR036734">
    <property type="entry name" value="Neur_chan_lig-bd_sf"/>
</dbReference>
<dbReference type="InterPro" id="IPR006201">
    <property type="entry name" value="Neur_channel"/>
</dbReference>
<dbReference type="AlphaFoldDB" id="A0AAW1L5D2"/>
<evidence type="ECO:0000256" key="6">
    <source>
        <dbReference type="SAM" id="SignalP"/>
    </source>
</evidence>
<feature type="domain" description="Neurotransmitter-gated ion-channel ligand-binding" evidence="7">
    <location>
        <begin position="50"/>
        <end position="254"/>
    </location>
</feature>
<dbReference type="SUPFAM" id="SSF90112">
    <property type="entry name" value="Neurotransmitter-gated ion-channel transmembrane pore"/>
    <property type="match status" value="1"/>
</dbReference>
<dbReference type="Proteomes" id="UP001458880">
    <property type="component" value="Unassembled WGS sequence"/>
</dbReference>
<dbReference type="SUPFAM" id="SSF63712">
    <property type="entry name" value="Nicotinic receptor ligand binding domain-like"/>
    <property type="match status" value="1"/>
</dbReference>
<feature type="transmembrane region" description="Helical" evidence="5">
    <location>
        <begin position="287"/>
        <end position="305"/>
    </location>
</feature>
<accession>A0AAW1L5D2</accession>
<dbReference type="FunFam" id="2.70.170.10:FF:000028">
    <property type="entry name" value="AcetylCholine Receptor"/>
    <property type="match status" value="1"/>
</dbReference>
<proteinExistence type="predicted"/>
<evidence type="ECO:0000256" key="3">
    <source>
        <dbReference type="ARBA" id="ARBA00022989"/>
    </source>
</evidence>
<dbReference type="Pfam" id="PF02932">
    <property type="entry name" value="Neur_chan_memb"/>
    <property type="match status" value="1"/>
</dbReference>
<dbReference type="GO" id="GO:0005230">
    <property type="term" value="F:extracellular ligand-gated monoatomic ion channel activity"/>
    <property type="evidence" value="ECO:0007669"/>
    <property type="project" value="InterPro"/>
</dbReference>
<evidence type="ECO:0000256" key="5">
    <source>
        <dbReference type="SAM" id="Phobius"/>
    </source>
</evidence>
<protein>
    <submittedName>
        <fullName evidence="9">Neurotransmitter-gated ion-channel ligand binding domain</fullName>
    </submittedName>
</protein>
<evidence type="ECO:0000256" key="1">
    <source>
        <dbReference type="ARBA" id="ARBA00004141"/>
    </source>
</evidence>
<dbReference type="InterPro" id="IPR036719">
    <property type="entry name" value="Neuro-gated_channel_TM_sf"/>
</dbReference>
<dbReference type="CDD" id="cd18997">
    <property type="entry name" value="LGIC_ECD_nAChR"/>
    <property type="match status" value="1"/>
</dbReference>
<comment type="subcellular location">
    <subcellularLocation>
        <location evidence="1">Membrane</location>
        <topology evidence="1">Multi-pass membrane protein</topology>
    </subcellularLocation>
</comment>
<feature type="transmembrane region" description="Helical" evidence="5">
    <location>
        <begin position="260"/>
        <end position="280"/>
    </location>
</feature>
<dbReference type="Gene3D" id="1.20.58.390">
    <property type="entry name" value="Neurotransmitter-gated ion-channel transmembrane domain"/>
    <property type="match status" value="1"/>
</dbReference>
<dbReference type="GO" id="GO:0004888">
    <property type="term" value="F:transmembrane signaling receptor activity"/>
    <property type="evidence" value="ECO:0007669"/>
    <property type="project" value="InterPro"/>
</dbReference>
<dbReference type="GO" id="GO:0016020">
    <property type="term" value="C:membrane"/>
    <property type="evidence" value="ECO:0007669"/>
    <property type="project" value="UniProtKB-SubCell"/>
</dbReference>
<keyword evidence="4 5" id="KW-0472">Membrane</keyword>
<dbReference type="InterPro" id="IPR006202">
    <property type="entry name" value="Neur_chan_lig-bd"/>
</dbReference>
<gene>
    <name evidence="9" type="ORF">QE152_g15563</name>
</gene>
<dbReference type="PANTHER" id="PTHR18945">
    <property type="entry name" value="NEUROTRANSMITTER GATED ION CHANNEL"/>
    <property type="match status" value="1"/>
</dbReference>
<evidence type="ECO:0000259" key="8">
    <source>
        <dbReference type="Pfam" id="PF02932"/>
    </source>
</evidence>
<sequence>MRNKRLMLSYLGFSFILFQTEGGYLRPFQTEGGFTTKIGPRPLWNATYTDKLRQDLLLNYDKFARSSPHQNTTKVLFSIVLRHVEVNEFKSALTVYAISKLVWHDEKLKWNASDYGGIENLNMAEHEIWQPDLFLLNSGVSTAISHYNSYCRVSNNGEIIWVPPTQFTVLCDLNLKYWPFDTQQCYLQFISWTHHGNEIDLQIYNNETSPEIDEIIKSTEWIIGETSIKHETKIYDCCKEPYPSITITVNLIRRSPSYKALIITPAFVIIGLILSSFWLPPQAGEKIILNGCTAIIITIFLLYFTQKIPAMGSHTPLVVFFYSSCLWIICFSIVGSVVVILLSRSQHNKPLPWVIKQPLTGCIGKWLGISSYAKNSTHLNITVEEMRDHQVTDFDENGLGDDKQFIAARSKTQYQNDWILLACVLVGNCSKHLLYKNTPSKFSFEFSFACYNNTYYDKIIEPIY</sequence>
<feature type="domain" description="Neurotransmitter-gated ion-channel transmembrane" evidence="8">
    <location>
        <begin position="262"/>
        <end position="380"/>
    </location>
</feature>
<evidence type="ECO:0000259" key="7">
    <source>
        <dbReference type="Pfam" id="PF02931"/>
    </source>
</evidence>